<reference evidence="1 2" key="1">
    <citation type="submission" date="2018-08" db="EMBL/GenBank/DDBJ databases">
        <title>A genome reference for cultivated species of the human gut microbiota.</title>
        <authorList>
            <person name="Zou Y."/>
            <person name="Xue W."/>
            <person name="Luo G."/>
        </authorList>
    </citation>
    <scope>NUCLEOTIDE SEQUENCE [LARGE SCALE GENOMIC DNA]</scope>
    <source>
        <strain evidence="1 2">AM30-5LB</strain>
    </source>
</reference>
<protein>
    <submittedName>
        <fullName evidence="1">Uncharacterized protein</fullName>
    </submittedName>
</protein>
<dbReference type="Gene3D" id="1.25.40.10">
    <property type="entry name" value="Tetratricopeptide repeat domain"/>
    <property type="match status" value="1"/>
</dbReference>
<evidence type="ECO:0000313" key="1">
    <source>
        <dbReference type="EMBL" id="RHD55306.1"/>
    </source>
</evidence>
<dbReference type="SUPFAM" id="SSF48452">
    <property type="entry name" value="TPR-like"/>
    <property type="match status" value="1"/>
</dbReference>
<comment type="caution">
    <text evidence="1">The sequence shown here is derived from an EMBL/GenBank/DDBJ whole genome shotgun (WGS) entry which is preliminary data.</text>
</comment>
<evidence type="ECO:0000313" key="2">
    <source>
        <dbReference type="Proteomes" id="UP000286050"/>
    </source>
</evidence>
<name>A0A414FVQ5_9ACTN</name>
<dbReference type="EMBL" id="QSJI01000005">
    <property type="protein sequence ID" value="RHD55306.1"/>
    <property type="molecule type" value="Genomic_DNA"/>
</dbReference>
<proteinExistence type="predicted"/>
<accession>A0A414FVQ5</accession>
<dbReference type="InterPro" id="IPR011990">
    <property type="entry name" value="TPR-like_helical_dom_sf"/>
</dbReference>
<sequence length="794" mass="86290">MSDKLFKLPLFAKTQQLQSIPGEDAKRVFMITEAIKPQPEKSMGYLVEQVSGRQVRIHAWLAIGGAIFTCDEPIAARPERNPDAGMAKDDDGGIFFFVRAEGRPVKAAHFTQREKDGRLTVSSSMNDLGPYGTGAHDIDVMGAACYLTQWMLPREHGESMPTLTVADILDTLLESSYPDALDALVYRGGKEGASGFERYASRSLAQAGAELVRPIAATHDIDIRRLSSTGLFWTGCDKRELTDEQIDTIQAVEGALNRLVFAEHCLGEDSSPMVGGLTEGACERAALSSLCSFASVAERLMRGCDRKSDYMELAGAQASRGGEWDLRTRFAVAAEGLRAPFNFDYAFNCDAASGVFAVQATVPVAGAYPFQSEAERNDARAAYSLRLAMALAAVAFGAGVGVVRAIVTVRERNIDGPAIVSLEFSRQLFAMQLMPALQSGAILEASLSPGELIEAFSPRALHMETGELGALLPVEPIEAPLPDRSIKMAGDTRPLPASLVEPLRADLVCDLDIFDTGDDPLRDRYREISDRVREASAPEEEAPVATELADLIAAYDAAEMLEESAARPLYCVNMISRIIVSEHDDGPQTRFRKIPDTMFDARSMLCRIYREQGNLEDAIRLGEELVRLAPTSFTAYHSLALALREADRMEDAVRALLDGLTVAADPTDIACAYYRLGFYFWQGGDPSLGLACYAMVKPGTYFYGEAQAEMQELMQQSHLSRRPDLDEARALLRADGVPVAPVPQLGEMAAKAGIALVDAGMFDAAHSLVHFLSSLDVAPNSFDVLASVRRSLVQ</sequence>
<dbReference type="AlphaFoldDB" id="A0A414FVQ5"/>
<organism evidence="1 2">
    <name type="scientific">Collinsella intestinalis</name>
    <dbReference type="NCBI Taxonomy" id="147207"/>
    <lineage>
        <taxon>Bacteria</taxon>
        <taxon>Bacillati</taxon>
        <taxon>Actinomycetota</taxon>
        <taxon>Coriobacteriia</taxon>
        <taxon>Coriobacteriales</taxon>
        <taxon>Coriobacteriaceae</taxon>
        <taxon>Collinsella</taxon>
    </lineage>
</organism>
<dbReference type="RefSeq" id="WP_118272112.1">
    <property type="nucleotide sequence ID" value="NZ_QSJI01000005.1"/>
</dbReference>
<dbReference type="Proteomes" id="UP000286050">
    <property type="component" value="Unassembled WGS sequence"/>
</dbReference>
<gene>
    <name evidence="1" type="ORF">DW787_06280</name>
</gene>